<dbReference type="EMBL" id="PDXQ01000001">
    <property type="protein sequence ID" value="TRZ33574.1"/>
    <property type="molecule type" value="Genomic_DNA"/>
</dbReference>
<comment type="subcellular location">
    <subcellularLocation>
        <location evidence="1">Membrane</location>
        <topology evidence="1">Multi-pass membrane protein</topology>
    </subcellularLocation>
</comment>
<dbReference type="AlphaFoldDB" id="A0A553S996"/>
<proteinExistence type="predicted"/>
<protein>
    <submittedName>
        <fullName evidence="5">Isoprenylcysteine carboxylmethyltransferase family protein</fullName>
    </submittedName>
</protein>
<evidence type="ECO:0000256" key="2">
    <source>
        <dbReference type="ARBA" id="ARBA00022692"/>
    </source>
</evidence>
<reference evidence="5 6" key="1">
    <citation type="submission" date="2017-10" db="EMBL/GenBank/DDBJ databases">
        <title>FDA dAtabase for Regulatory Grade micrObial Sequences (FDA-ARGOS): Supporting development and validation of Infectious Disease Dx tests.</title>
        <authorList>
            <person name="Campos J."/>
            <person name="Goldberg B."/>
            <person name="Tallon L.J."/>
            <person name="Sadzewicz L."/>
            <person name="Sengamalay N."/>
            <person name="Ott S."/>
            <person name="Godinez A."/>
            <person name="Nagaraj S."/>
            <person name="Vyas G."/>
            <person name="Aluvathingal J."/>
            <person name="Nadendla S."/>
            <person name="Geyer C."/>
            <person name="Nandy P."/>
            <person name="Hobson J."/>
            <person name="Sichtig H."/>
        </authorList>
    </citation>
    <scope>NUCLEOTIDE SEQUENCE [LARGE SCALE GENOMIC DNA]</scope>
    <source>
        <strain evidence="5 6">FDAARGOS_185</strain>
    </source>
</reference>
<dbReference type="PANTHER" id="PTHR43847">
    <property type="entry name" value="BLL3993 PROTEIN"/>
    <property type="match status" value="1"/>
</dbReference>
<name>A0A553S996_ENTAV</name>
<accession>A0A553S996</accession>
<dbReference type="PANTHER" id="PTHR43847:SF1">
    <property type="entry name" value="BLL3993 PROTEIN"/>
    <property type="match status" value="1"/>
</dbReference>
<evidence type="ECO:0000313" key="5">
    <source>
        <dbReference type="EMBL" id="TRZ33574.1"/>
    </source>
</evidence>
<gene>
    <name evidence="5" type="ORF">AUF17_05560</name>
</gene>
<sequence>MKKEKLLLYGSIKMFCGFILLGLLLFGTAGTYYYWNAWIFLLTLAILMISMGGFLYRKNPTLLEKRLNGKEVENSQKRYVGFIGLSFILSFSLAGLDRRFEWTQLSVNVSLIGLFIMILGYAMYALVMIQNSYAARVVKVEANQAVIDTGLYAVIRHPMYTASLLLFLSMPIVLGSVVAVIPMLLFPVGLVLRIRNEEALLINELPGYSEYTKKTKYRLIPYIW</sequence>
<dbReference type="RefSeq" id="WP_049219692.1">
    <property type="nucleotide sequence ID" value="NZ_CP024590.1"/>
</dbReference>
<dbReference type="GO" id="GO:0016020">
    <property type="term" value="C:membrane"/>
    <property type="evidence" value="ECO:0007669"/>
    <property type="project" value="UniProtKB-SubCell"/>
</dbReference>
<dbReference type="InterPro" id="IPR052527">
    <property type="entry name" value="Metal_cation-efflux_comp"/>
</dbReference>
<comment type="caution">
    <text evidence="5">The sequence shown here is derived from an EMBL/GenBank/DDBJ whole genome shotgun (WGS) entry which is preliminary data.</text>
</comment>
<keyword evidence="5" id="KW-0489">Methyltransferase</keyword>
<dbReference type="Pfam" id="PF04140">
    <property type="entry name" value="ICMT"/>
    <property type="match status" value="1"/>
</dbReference>
<dbReference type="Proteomes" id="UP000316316">
    <property type="component" value="Unassembled WGS sequence"/>
</dbReference>
<keyword evidence="3" id="KW-1133">Transmembrane helix</keyword>
<evidence type="ECO:0000256" key="1">
    <source>
        <dbReference type="ARBA" id="ARBA00004141"/>
    </source>
</evidence>
<dbReference type="GO" id="GO:0032259">
    <property type="term" value="P:methylation"/>
    <property type="evidence" value="ECO:0007669"/>
    <property type="project" value="UniProtKB-KW"/>
</dbReference>
<evidence type="ECO:0000256" key="3">
    <source>
        <dbReference type="ARBA" id="ARBA00022989"/>
    </source>
</evidence>
<evidence type="ECO:0000313" key="6">
    <source>
        <dbReference type="Proteomes" id="UP000316316"/>
    </source>
</evidence>
<keyword evidence="4" id="KW-0472">Membrane</keyword>
<dbReference type="InterPro" id="IPR007269">
    <property type="entry name" value="ICMT_MeTrfase"/>
</dbReference>
<organism evidence="5 6">
    <name type="scientific">Enterococcus avium</name>
    <name type="common">Streptococcus avium</name>
    <dbReference type="NCBI Taxonomy" id="33945"/>
    <lineage>
        <taxon>Bacteria</taxon>
        <taxon>Bacillati</taxon>
        <taxon>Bacillota</taxon>
        <taxon>Bacilli</taxon>
        <taxon>Lactobacillales</taxon>
        <taxon>Enterococcaceae</taxon>
        <taxon>Enterococcus</taxon>
    </lineage>
</organism>
<dbReference type="Gene3D" id="1.20.120.1630">
    <property type="match status" value="1"/>
</dbReference>
<keyword evidence="2" id="KW-0812">Transmembrane</keyword>
<keyword evidence="5" id="KW-0808">Transferase</keyword>
<dbReference type="GO" id="GO:0004671">
    <property type="term" value="F:protein C-terminal S-isoprenylcysteine carboxyl O-methyltransferase activity"/>
    <property type="evidence" value="ECO:0007669"/>
    <property type="project" value="InterPro"/>
</dbReference>
<evidence type="ECO:0000256" key="4">
    <source>
        <dbReference type="ARBA" id="ARBA00023136"/>
    </source>
</evidence>